<keyword evidence="1" id="KW-0694">RNA-binding</keyword>
<dbReference type="Proteomes" id="UP000567179">
    <property type="component" value="Unassembled WGS sequence"/>
</dbReference>
<sequence length="179" mass="19545">MEEGTKAKKTIFVGGISDDTDETTLYEAFSTFGTRCLFTALLCHPPWPILALRVLGDILEVQLPPPANQHQNPPANAPKHRGFAFVTFSSSGDAQDAIDNMDMNELKGRVLKVNLARPMKAGLNPQGNRAVWESEEWLQEHVKPLAQSGGVQARIAGGASATIDENDEEQQKSDDAMEE</sequence>
<dbReference type="Pfam" id="PF00076">
    <property type="entry name" value="RRM_1"/>
    <property type="match status" value="1"/>
</dbReference>
<dbReference type="InterPro" id="IPR012677">
    <property type="entry name" value="Nucleotide-bd_a/b_plait_sf"/>
</dbReference>
<evidence type="ECO:0000256" key="1">
    <source>
        <dbReference type="PROSITE-ProRule" id="PRU00176"/>
    </source>
</evidence>
<organism evidence="4 5">
    <name type="scientific">Psilocybe cf. subviscida</name>
    <dbReference type="NCBI Taxonomy" id="2480587"/>
    <lineage>
        <taxon>Eukaryota</taxon>
        <taxon>Fungi</taxon>
        <taxon>Dikarya</taxon>
        <taxon>Basidiomycota</taxon>
        <taxon>Agaricomycotina</taxon>
        <taxon>Agaricomycetes</taxon>
        <taxon>Agaricomycetidae</taxon>
        <taxon>Agaricales</taxon>
        <taxon>Agaricineae</taxon>
        <taxon>Strophariaceae</taxon>
        <taxon>Psilocybe</taxon>
    </lineage>
</organism>
<name>A0A8H5AU41_9AGAR</name>
<dbReference type="AlphaFoldDB" id="A0A8H5AU41"/>
<protein>
    <recommendedName>
        <fullName evidence="3">RRM domain-containing protein</fullName>
    </recommendedName>
</protein>
<dbReference type="OrthoDB" id="407442at2759"/>
<dbReference type="EMBL" id="JAACJJ010000057">
    <property type="protein sequence ID" value="KAF5310954.1"/>
    <property type="molecule type" value="Genomic_DNA"/>
</dbReference>
<evidence type="ECO:0000313" key="4">
    <source>
        <dbReference type="EMBL" id="KAF5310954.1"/>
    </source>
</evidence>
<dbReference type="SMART" id="SM00360">
    <property type="entry name" value="RRM"/>
    <property type="match status" value="1"/>
</dbReference>
<proteinExistence type="predicted"/>
<accession>A0A8H5AU41</accession>
<evidence type="ECO:0000256" key="2">
    <source>
        <dbReference type="SAM" id="MobiDB-lite"/>
    </source>
</evidence>
<dbReference type="InterPro" id="IPR000504">
    <property type="entry name" value="RRM_dom"/>
</dbReference>
<reference evidence="4 5" key="1">
    <citation type="journal article" date="2020" name="ISME J.">
        <title>Uncovering the hidden diversity of litter-decomposition mechanisms in mushroom-forming fungi.</title>
        <authorList>
            <person name="Floudas D."/>
            <person name="Bentzer J."/>
            <person name="Ahren D."/>
            <person name="Johansson T."/>
            <person name="Persson P."/>
            <person name="Tunlid A."/>
        </authorList>
    </citation>
    <scope>NUCLEOTIDE SEQUENCE [LARGE SCALE GENOMIC DNA]</scope>
    <source>
        <strain evidence="4 5">CBS 101986</strain>
    </source>
</reference>
<dbReference type="PROSITE" id="PS50102">
    <property type="entry name" value="RRM"/>
    <property type="match status" value="1"/>
</dbReference>
<comment type="caution">
    <text evidence="4">The sequence shown here is derived from an EMBL/GenBank/DDBJ whole genome shotgun (WGS) entry which is preliminary data.</text>
</comment>
<keyword evidence="5" id="KW-1185">Reference proteome</keyword>
<dbReference type="Gene3D" id="3.30.70.330">
    <property type="match status" value="1"/>
</dbReference>
<gene>
    <name evidence="4" type="ORF">D9619_007774</name>
</gene>
<feature type="region of interest" description="Disordered" evidence="2">
    <location>
        <begin position="149"/>
        <end position="179"/>
    </location>
</feature>
<evidence type="ECO:0000313" key="5">
    <source>
        <dbReference type="Proteomes" id="UP000567179"/>
    </source>
</evidence>
<feature type="compositionally biased region" description="Basic and acidic residues" evidence="2">
    <location>
        <begin position="169"/>
        <end position="179"/>
    </location>
</feature>
<dbReference type="PANTHER" id="PTHR48037">
    <property type="entry name" value="ATPASE E1"/>
    <property type="match status" value="1"/>
</dbReference>
<feature type="domain" description="RRM" evidence="3">
    <location>
        <begin position="9"/>
        <end position="118"/>
    </location>
</feature>
<dbReference type="PANTHER" id="PTHR48037:SF1">
    <property type="entry name" value="RRM DOMAIN-CONTAINING PROTEIN"/>
    <property type="match status" value="1"/>
</dbReference>
<evidence type="ECO:0000259" key="3">
    <source>
        <dbReference type="PROSITE" id="PS50102"/>
    </source>
</evidence>
<dbReference type="InterPro" id="IPR035979">
    <property type="entry name" value="RBD_domain_sf"/>
</dbReference>
<dbReference type="SUPFAM" id="SSF54928">
    <property type="entry name" value="RNA-binding domain, RBD"/>
    <property type="match status" value="1"/>
</dbReference>
<dbReference type="GO" id="GO:0003723">
    <property type="term" value="F:RNA binding"/>
    <property type="evidence" value="ECO:0007669"/>
    <property type="project" value="UniProtKB-UniRule"/>
</dbReference>